<feature type="transmembrane region" description="Helical" evidence="6">
    <location>
        <begin position="307"/>
        <end position="330"/>
    </location>
</feature>
<feature type="transmembrane region" description="Helical" evidence="6">
    <location>
        <begin position="350"/>
        <end position="371"/>
    </location>
</feature>
<feature type="transmembrane region" description="Helical" evidence="6">
    <location>
        <begin position="436"/>
        <end position="463"/>
    </location>
</feature>
<keyword evidence="4 6" id="KW-0472">Membrane</keyword>
<dbReference type="PROSITE" id="PS50850">
    <property type="entry name" value="MFS"/>
    <property type="match status" value="1"/>
</dbReference>
<feature type="domain" description="Major facilitator superfamily (MFS) profile" evidence="7">
    <location>
        <begin position="51"/>
        <end position="542"/>
    </location>
</feature>
<proteinExistence type="predicted"/>
<feature type="transmembrane region" description="Helical" evidence="6">
    <location>
        <begin position="117"/>
        <end position="136"/>
    </location>
</feature>
<evidence type="ECO:0000259" key="7">
    <source>
        <dbReference type="PROSITE" id="PS50850"/>
    </source>
</evidence>
<dbReference type="GO" id="GO:0005886">
    <property type="term" value="C:plasma membrane"/>
    <property type="evidence" value="ECO:0007669"/>
    <property type="project" value="TreeGrafter"/>
</dbReference>
<dbReference type="CDD" id="cd17502">
    <property type="entry name" value="MFS_Azr1_MDR_like"/>
    <property type="match status" value="1"/>
</dbReference>
<dbReference type="SUPFAM" id="SSF103473">
    <property type="entry name" value="MFS general substrate transporter"/>
    <property type="match status" value="1"/>
</dbReference>
<accession>A0AAD6HDT8</accession>
<evidence type="ECO:0000256" key="2">
    <source>
        <dbReference type="ARBA" id="ARBA00022692"/>
    </source>
</evidence>
<feature type="transmembrane region" description="Helical" evidence="6">
    <location>
        <begin position="275"/>
        <end position="295"/>
    </location>
</feature>
<feature type="transmembrane region" description="Helical" evidence="6">
    <location>
        <begin position="51"/>
        <end position="75"/>
    </location>
</feature>
<dbReference type="Gene3D" id="1.20.1250.20">
    <property type="entry name" value="MFS general substrate transporter like domains"/>
    <property type="match status" value="1"/>
</dbReference>
<evidence type="ECO:0000256" key="1">
    <source>
        <dbReference type="ARBA" id="ARBA00004141"/>
    </source>
</evidence>
<dbReference type="Pfam" id="PF07690">
    <property type="entry name" value="MFS_1"/>
    <property type="match status" value="1"/>
</dbReference>
<comment type="caution">
    <text evidence="8">The sequence shown here is derived from an EMBL/GenBank/DDBJ whole genome shotgun (WGS) entry which is preliminary data.</text>
</comment>
<feature type="region of interest" description="Disordered" evidence="5">
    <location>
        <begin position="1"/>
        <end position="38"/>
    </location>
</feature>
<dbReference type="InterPro" id="IPR036259">
    <property type="entry name" value="MFS_trans_sf"/>
</dbReference>
<dbReference type="Proteomes" id="UP001215712">
    <property type="component" value="Unassembled WGS sequence"/>
</dbReference>
<sequence length="572" mass="61905">MAASDEPMPSSDSAMTLTENHRDSTMTLADNQSPKDASPEEFKADWRLKSIFAVIGLLNFVVAVDATSVSVALPTISSDFGGTATEAFWAGTSFLVASCVFQPLISLLSDIFGRKSILLLAVLSFTLGAILAAVSHGWTLMLFGRCIQGVGGGGLYALTEVLIADLIPLRERGKWFSIKSGSQALGTIVGPLIGGAFTESSASWRWLFWFNIPFTGLALALIPIFFHLERAPVSVRESLAKVDYIGSVFSIASLTSFLIPITWGGSMYPWDSWHTLVPLILGIAGMIGFVVYEAYIPAQPLIPTYLFNNLTICLSYLGVFLHGLVLWALVYYLPLYYEGVLAYSPVVSGLALFPECLTIAPLAVVTGIIITKYGDYRWPLWTGWPLAVLGLGIIHLLGPHTSVPRWIFLNLPIGVACGVLFPSVQLPVQAAVNPEYITIAVTMTPFFRTMGQSVGVAIGGVVFQNRIRKQLANDPSLGAVADQYASDASSLVEFIKTLPSGSSERTALIEMYAKSLGVVWAVMCGIAALGLLTSLFIKKYSLNQELYSKQRVRGSRADLESVQVPVEPKNEH</sequence>
<feature type="transmembrane region" description="Helical" evidence="6">
    <location>
        <begin position="87"/>
        <end position="105"/>
    </location>
</feature>
<feature type="compositionally biased region" description="Polar residues" evidence="5">
    <location>
        <begin position="25"/>
        <end position="35"/>
    </location>
</feature>
<keyword evidence="9" id="KW-1185">Reference proteome</keyword>
<feature type="transmembrane region" description="Helical" evidence="6">
    <location>
        <begin position="518"/>
        <end position="537"/>
    </location>
</feature>
<dbReference type="PANTHER" id="PTHR23501:SF59">
    <property type="entry name" value="MAJOR FACILITATOR SUPERFAMILY (MFS) PROFILE DOMAIN-CONTAINING PROTEIN-RELATED"/>
    <property type="match status" value="1"/>
</dbReference>
<comment type="subcellular location">
    <subcellularLocation>
        <location evidence="1">Membrane</location>
        <topology evidence="1">Multi-pass membrane protein</topology>
    </subcellularLocation>
</comment>
<dbReference type="AlphaFoldDB" id="A0AAD6HDT8"/>
<protein>
    <recommendedName>
        <fullName evidence="7">Major facilitator superfamily (MFS) profile domain-containing protein</fullName>
    </recommendedName>
</protein>
<feature type="transmembrane region" description="Helical" evidence="6">
    <location>
        <begin position="403"/>
        <end position="424"/>
    </location>
</feature>
<feature type="transmembrane region" description="Helical" evidence="6">
    <location>
        <begin position="142"/>
        <end position="163"/>
    </location>
</feature>
<evidence type="ECO:0000313" key="9">
    <source>
        <dbReference type="Proteomes" id="UP001215712"/>
    </source>
</evidence>
<dbReference type="InterPro" id="IPR011701">
    <property type="entry name" value="MFS"/>
</dbReference>
<reference evidence="8" key="2">
    <citation type="submission" date="2023-01" db="EMBL/GenBank/DDBJ databases">
        <authorList>
            <person name="Petersen C."/>
        </authorList>
    </citation>
    <scope>NUCLEOTIDE SEQUENCE</scope>
    <source>
        <strain evidence="8">IBT 17514</strain>
    </source>
</reference>
<keyword evidence="2 6" id="KW-0812">Transmembrane</keyword>
<dbReference type="PROSITE" id="PS00216">
    <property type="entry name" value="SUGAR_TRANSPORT_1"/>
    <property type="match status" value="1"/>
</dbReference>
<dbReference type="PRINTS" id="PR01036">
    <property type="entry name" value="TCRTETB"/>
</dbReference>
<dbReference type="InterPro" id="IPR005829">
    <property type="entry name" value="Sugar_transporter_CS"/>
</dbReference>
<evidence type="ECO:0000256" key="4">
    <source>
        <dbReference type="ARBA" id="ARBA00023136"/>
    </source>
</evidence>
<evidence type="ECO:0000256" key="5">
    <source>
        <dbReference type="SAM" id="MobiDB-lite"/>
    </source>
</evidence>
<name>A0AAD6HDT8_9EURO</name>
<dbReference type="EMBL" id="JAQJAN010000018">
    <property type="protein sequence ID" value="KAJ5709699.1"/>
    <property type="molecule type" value="Genomic_DNA"/>
</dbReference>
<dbReference type="PANTHER" id="PTHR23501">
    <property type="entry name" value="MAJOR FACILITATOR SUPERFAMILY"/>
    <property type="match status" value="1"/>
</dbReference>
<evidence type="ECO:0000256" key="3">
    <source>
        <dbReference type="ARBA" id="ARBA00022989"/>
    </source>
</evidence>
<feature type="transmembrane region" description="Helical" evidence="6">
    <location>
        <begin position="206"/>
        <end position="228"/>
    </location>
</feature>
<feature type="transmembrane region" description="Helical" evidence="6">
    <location>
        <begin position="240"/>
        <end position="263"/>
    </location>
</feature>
<evidence type="ECO:0000256" key="6">
    <source>
        <dbReference type="SAM" id="Phobius"/>
    </source>
</evidence>
<dbReference type="GO" id="GO:0022857">
    <property type="term" value="F:transmembrane transporter activity"/>
    <property type="evidence" value="ECO:0007669"/>
    <property type="project" value="InterPro"/>
</dbReference>
<keyword evidence="3 6" id="KW-1133">Transmembrane helix</keyword>
<organism evidence="8 9">
    <name type="scientific">Penicillium malachiteum</name>
    <dbReference type="NCBI Taxonomy" id="1324776"/>
    <lineage>
        <taxon>Eukaryota</taxon>
        <taxon>Fungi</taxon>
        <taxon>Dikarya</taxon>
        <taxon>Ascomycota</taxon>
        <taxon>Pezizomycotina</taxon>
        <taxon>Eurotiomycetes</taxon>
        <taxon>Eurotiomycetidae</taxon>
        <taxon>Eurotiales</taxon>
        <taxon>Aspergillaceae</taxon>
        <taxon>Penicillium</taxon>
    </lineage>
</organism>
<evidence type="ECO:0000313" key="8">
    <source>
        <dbReference type="EMBL" id="KAJ5709699.1"/>
    </source>
</evidence>
<feature type="transmembrane region" description="Helical" evidence="6">
    <location>
        <begin position="378"/>
        <end position="397"/>
    </location>
</feature>
<gene>
    <name evidence="8" type="ORF">N7493_009990</name>
</gene>
<reference evidence="8" key="1">
    <citation type="journal article" date="2023" name="IMA Fungus">
        <title>Comparative genomic study of the Penicillium genus elucidates a diverse pangenome and 15 lateral gene transfer events.</title>
        <authorList>
            <person name="Petersen C."/>
            <person name="Sorensen T."/>
            <person name="Nielsen M.R."/>
            <person name="Sondergaard T.E."/>
            <person name="Sorensen J.L."/>
            <person name="Fitzpatrick D.A."/>
            <person name="Frisvad J.C."/>
            <person name="Nielsen K.L."/>
        </authorList>
    </citation>
    <scope>NUCLEOTIDE SEQUENCE</scope>
    <source>
        <strain evidence="8">IBT 17514</strain>
    </source>
</reference>
<dbReference type="Gene3D" id="1.20.1720.10">
    <property type="entry name" value="Multidrug resistance protein D"/>
    <property type="match status" value="1"/>
</dbReference>
<dbReference type="InterPro" id="IPR020846">
    <property type="entry name" value="MFS_dom"/>
</dbReference>